<dbReference type="InterPro" id="IPR013785">
    <property type="entry name" value="Aldolase_TIM"/>
</dbReference>
<organism evidence="1">
    <name type="scientific">marine sediment metagenome</name>
    <dbReference type="NCBI Taxonomy" id="412755"/>
    <lineage>
        <taxon>unclassified sequences</taxon>
        <taxon>metagenomes</taxon>
        <taxon>ecological metagenomes</taxon>
    </lineage>
</organism>
<reference evidence="1" key="1">
    <citation type="journal article" date="2014" name="Front. Microbiol.">
        <title>High frequency of phylogenetically diverse reductive dehalogenase-homologous genes in deep subseafloor sedimentary metagenomes.</title>
        <authorList>
            <person name="Kawai M."/>
            <person name="Futagami T."/>
            <person name="Toyoda A."/>
            <person name="Takaki Y."/>
            <person name="Nishi S."/>
            <person name="Hori S."/>
            <person name="Arai W."/>
            <person name="Tsubouchi T."/>
            <person name="Morono Y."/>
            <person name="Uchiyama I."/>
            <person name="Ito T."/>
            <person name="Fujiyama A."/>
            <person name="Inagaki F."/>
            <person name="Takami H."/>
        </authorList>
    </citation>
    <scope>NUCLEOTIDE SEQUENCE</scope>
    <source>
        <strain evidence="1">Expedition CK06-06</strain>
    </source>
</reference>
<proteinExistence type="predicted"/>
<dbReference type="EMBL" id="BARW01038527">
    <property type="protein sequence ID" value="GAJ23335.1"/>
    <property type="molecule type" value="Genomic_DNA"/>
</dbReference>
<dbReference type="Gene3D" id="3.20.20.70">
    <property type="entry name" value="Aldolase class I"/>
    <property type="match status" value="1"/>
</dbReference>
<comment type="caution">
    <text evidence="1">The sequence shown here is derived from an EMBL/GenBank/DDBJ whole genome shotgun (WGS) entry which is preliminary data.</text>
</comment>
<name>X1W299_9ZZZZ</name>
<accession>X1W299</accession>
<gene>
    <name evidence="1" type="ORF">S12H4_59098</name>
</gene>
<dbReference type="SUPFAM" id="SSF51395">
    <property type="entry name" value="FMN-linked oxidoreductases"/>
    <property type="match status" value="1"/>
</dbReference>
<feature type="non-terminal residue" evidence="1">
    <location>
        <position position="1"/>
    </location>
</feature>
<dbReference type="AlphaFoldDB" id="X1W299"/>
<sequence>FDYTDVIEFMMVGASAVGIGTVNLVDHDAGAKIITGLQGYLKEKNAGSIKSFIGRLKI</sequence>
<evidence type="ECO:0008006" key="2">
    <source>
        <dbReference type="Google" id="ProtNLM"/>
    </source>
</evidence>
<protein>
    <recommendedName>
        <fullName evidence="2">Dihydroorotate dehydrogenase domain-containing protein</fullName>
    </recommendedName>
</protein>
<evidence type="ECO:0000313" key="1">
    <source>
        <dbReference type="EMBL" id="GAJ23335.1"/>
    </source>
</evidence>